<dbReference type="AlphaFoldDB" id="A0A7C0VE89"/>
<reference evidence="2" key="1">
    <citation type="journal article" date="2020" name="mSystems">
        <title>Genome- and Community-Level Interaction Insights into Carbon Utilization and Element Cycling Functions of Hydrothermarchaeota in Hydrothermal Sediment.</title>
        <authorList>
            <person name="Zhou Z."/>
            <person name="Liu Y."/>
            <person name="Xu W."/>
            <person name="Pan J."/>
            <person name="Luo Z.H."/>
            <person name="Li M."/>
        </authorList>
    </citation>
    <scope>NUCLEOTIDE SEQUENCE [LARGE SCALE GENOMIC DNA]</scope>
    <source>
        <strain evidence="2">HyVt-102</strain>
    </source>
</reference>
<dbReference type="EMBL" id="DQWE01000345">
    <property type="protein sequence ID" value="HDI83578.1"/>
    <property type="molecule type" value="Genomic_DNA"/>
</dbReference>
<feature type="transmembrane region" description="Helical" evidence="1">
    <location>
        <begin position="299"/>
        <end position="319"/>
    </location>
</feature>
<sequence length="439" mass="51927">MNRKDFYLFLLTGVSLIVLINFRNLFTDELKYYLPAALMMREGLIPYRDFFFPQMPLSAIFFIPTSTGGWGGLMLSRSLASVLFLLMGYILYIHTHRDRRFLLLYLFNASLLFFMPVAKSRIFISFLLTLIFLLTLRERTPRNLFLAGFLVGILTGVRYVYLLSFILFLPMNRKDMKFFIPGLITPLIIPLLFFILSPGNFIFDNFIYHFLLRRNFPSPPFQRVSSILKTIFFPSNLVLLIVLFLNYKRSNLKYYIFIFLINILYYMSLTPVQFHYHAETLPLVIYLVYDFFKRMEKKIFVPVYLFYLTSIILCIYAYLPGFKEPQKYFTVKRIKEVCTLIEENMKGKGWLISELPQIPYLTGLKTPTVFRIESVIPGGPSNRRTYSPEKLELYIGLYNPEIIIVHKDQLRWINWKNKYKPIGENGGYVFLKRTTTIRN</sequence>
<evidence type="ECO:0000256" key="1">
    <source>
        <dbReference type="SAM" id="Phobius"/>
    </source>
</evidence>
<keyword evidence="1" id="KW-0812">Transmembrane</keyword>
<evidence type="ECO:0000313" key="2">
    <source>
        <dbReference type="EMBL" id="HDI83578.1"/>
    </source>
</evidence>
<protein>
    <recommendedName>
        <fullName evidence="3">Glycosyltransferase RgtA/B/C/D-like domain-containing protein</fullName>
    </recommendedName>
</protein>
<dbReference type="Proteomes" id="UP000885847">
    <property type="component" value="Unassembled WGS sequence"/>
</dbReference>
<feature type="transmembrane region" description="Helical" evidence="1">
    <location>
        <begin position="252"/>
        <end position="268"/>
    </location>
</feature>
<feature type="transmembrane region" description="Helical" evidence="1">
    <location>
        <begin position="6"/>
        <end position="26"/>
    </location>
</feature>
<feature type="transmembrane region" description="Helical" evidence="1">
    <location>
        <begin position="145"/>
        <end position="169"/>
    </location>
</feature>
<name>A0A7C0VE89_UNCW3</name>
<accession>A0A7C0VE89</accession>
<comment type="caution">
    <text evidence="2">The sequence shown here is derived from an EMBL/GenBank/DDBJ whole genome shotgun (WGS) entry which is preliminary data.</text>
</comment>
<keyword evidence="1" id="KW-1133">Transmembrane helix</keyword>
<gene>
    <name evidence="2" type="ORF">ENF18_07305</name>
</gene>
<proteinExistence type="predicted"/>
<feature type="transmembrane region" description="Helical" evidence="1">
    <location>
        <begin position="178"/>
        <end position="203"/>
    </location>
</feature>
<organism evidence="2">
    <name type="scientific">candidate division WOR-3 bacterium</name>
    <dbReference type="NCBI Taxonomy" id="2052148"/>
    <lineage>
        <taxon>Bacteria</taxon>
        <taxon>Bacteria division WOR-3</taxon>
    </lineage>
</organism>
<feature type="transmembrane region" description="Helical" evidence="1">
    <location>
        <begin position="70"/>
        <end position="92"/>
    </location>
</feature>
<feature type="transmembrane region" description="Helical" evidence="1">
    <location>
        <begin position="223"/>
        <end position="245"/>
    </location>
</feature>
<evidence type="ECO:0008006" key="3">
    <source>
        <dbReference type="Google" id="ProtNLM"/>
    </source>
</evidence>
<feature type="transmembrane region" description="Helical" evidence="1">
    <location>
        <begin position="104"/>
        <end position="133"/>
    </location>
</feature>
<keyword evidence="1" id="KW-0472">Membrane</keyword>